<keyword evidence="15" id="KW-1185">Reference proteome</keyword>
<proteinExistence type="predicted"/>
<sequence length="350" mass="37983">MDNRDIAKEVYDLAKSSSSIAPRVKEALRVIEETLDAYGEDRVSISFNGGKDCTVLLHLYIGVLARRSSSRPKNIHSVYIPLPLPFSALETFIADTARAYSLDLYHCEPPDEQPVESVPKSAVNTPAMESVPKQKGGEGMRRALEQYKVKFPNVEAILVGTRKGDPHGATLQFRNTCDPGWPQFERIHPIINWSYSDVWVFLRTLDVPYCALYDEGYTSIGSTYNTFPNPALKIQPSCATLPNGSTTPFPNGTGVSTRRSLPEHAALVTLSSDPATTCFPDNGELITVSVDPSATCFDDSCSGCGDGPVVNGNAVLGDGSASTETQVRYRPAYELVDGSLERAGRGPAMP</sequence>
<comment type="catalytic activity">
    <reaction evidence="12">
        <text>FMN + ATP + H(+) = FAD + diphosphate</text>
        <dbReference type="Rhea" id="RHEA:17237"/>
        <dbReference type="ChEBI" id="CHEBI:15378"/>
        <dbReference type="ChEBI" id="CHEBI:30616"/>
        <dbReference type="ChEBI" id="CHEBI:33019"/>
        <dbReference type="ChEBI" id="CHEBI:57692"/>
        <dbReference type="ChEBI" id="CHEBI:58210"/>
        <dbReference type="EC" id="2.7.7.2"/>
    </reaction>
</comment>
<evidence type="ECO:0000313" key="15">
    <source>
        <dbReference type="Proteomes" id="UP000076761"/>
    </source>
</evidence>
<evidence type="ECO:0000256" key="8">
    <source>
        <dbReference type="ARBA" id="ARBA00022827"/>
    </source>
</evidence>
<dbReference type="SUPFAM" id="SSF52402">
    <property type="entry name" value="Adenine nucleotide alpha hydrolases-like"/>
    <property type="match status" value="1"/>
</dbReference>
<evidence type="ECO:0000256" key="12">
    <source>
        <dbReference type="ARBA" id="ARBA00049494"/>
    </source>
</evidence>
<evidence type="ECO:0000256" key="2">
    <source>
        <dbReference type="ARBA" id="ARBA00012393"/>
    </source>
</evidence>
<dbReference type="PANTHER" id="PTHR23293:SF9">
    <property type="entry name" value="FAD SYNTHASE"/>
    <property type="match status" value="1"/>
</dbReference>
<keyword evidence="9" id="KW-0067">ATP-binding</keyword>
<evidence type="ECO:0000256" key="7">
    <source>
        <dbReference type="ARBA" id="ARBA00022741"/>
    </source>
</evidence>
<dbReference type="AlphaFoldDB" id="A0A165QVY0"/>
<keyword evidence="6" id="KW-0548">Nucleotidyltransferase</keyword>
<evidence type="ECO:0000256" key="10">
    <source>
        <dbReference type="ARBA" id="ARBA00031145"/>
    </source>
</evidence>
<name>A0A165QVY0_9AGAM</name>
<evidence type="ECO:0000256" key="1">
    <source>
        <dbReference type="ARBA" id="ARBA00004726"/>
    </source>
</evidence>
<evidence type="ECO:0000256" key="5">
    <source>
        <dbReference type="ARBA" id="ARBA00022679"/>
    </source>
</evidence>
<dbReference type="Pfam" id="PF01507">
    <property type="entry name" value="PAPS_reduct"/>
    <property type="match status" value="1"/>
</dbReference>
<evidence type="ECO:0000256" key="3">
    <source>
        <dbReference type="ARBA" id="ARBA00022630"/>
    </source>
</evidence>
<evidence type="ECO:0000313" key="14">
    <source>
        <dbReference type="EMBL" id="KZT22951.1"/>
    </source>
</evidence>
<reference evidence="14 15" key="1">
    <citation type="journal article" date="2016" name="Mol. Biol. Evol.">
        <title>Comparative Genomics of Early-Diverging Mushroom-Forming Fungi Provides Insights into the Origins of Lignocellulose Decay Capabilities.</title>
        <authorList>
            <person name="Nagy L.G."/>
            <person name="Riley R."/>
            <person name="Tritt A."/>
            <person name="Adam C."/>
            <person name="Daum C."/>
            <person name="Floudas D."/>
            <person name="Sun H."/>
            <person name="Yadav J.S."/>
            <person name="Pangilinan J."/>
            <person name="Larsson K.H."/>
            <person name="Matsuura K."/>
            <person name="Barry K."/>
            <person name="Labutti K."/>
            <person name="Kuo R."/>
            <person name="Ohm R.A."/>
            <person name="Bhattacharya S.S."/>
            <person name="Shirouzu T."/>
            <person name="Yoshinaga Y."/>
            <person name="Martin F.M."/>
            <person name="Grigoriev I.V."/>
            <person name="Hibbett D.S."/>
        </authorList>
    </citation>
    <scope>NUCLEOTIDE SEQUENCE [LARGE SCALE GENOMIC DNA]</scope>
    <source>
        <strain evidence="14 15">HHB14362 ss-1</strain>
    </source>
</reference>
<dbReference type="InterPro" id="IPR002500">
    <property type="entry name" value="PAPS_reduct_dom"/>
</dbReference>
<dbReference type="InParanoid" id="A0A165QVY0"/>
<feature type="domain" description="Phosphoadenosine phosphosulphate reductase" evidence="13">
    <location>
        <begin position="43"/>
        <end position="226"/>
    </location>
</feature>
<keyword evidence="14" id="KW-0378">Hydrolase</keyword>
<accession>A0A165QVY0</accession>
<evidence type="ECO:0000256" key="9">
    <source>
        <dbReference type="ARBA" id="ARBA00022840"/>
    </source>
</evidence>
<keyword evidence="3" id="KW-0285">Flavoprotein</keyword>
<comment type="pathway">
    <text evidence="1">Cofactor biosynthesis; FAD biosynthesis; FAD from FMN: step 1/1.</text>
</comment>
<dbReference type="FunCoup" id="A0A165QVY0">
    <property type="interactions" value="133"/>
</dbReference>
<evidence type="ECO:0000256" key="6">
    <source>
        <dbReference type="ARBA" id="ARBA00022695"/>
    </source>
</evidence>
<dbReference type="GO" id="GO:0006747">
    <property type="term" value="P:FAD biosynthetic process"/>
    <property type="evidence" value="ECO:0007669"/>
    <property type="project" value="TreeGrafter"/>
</dbReference>
<dbReference type="Proteomes" id="UP000076761">
    <property type="component" value="Unassembled WGS sequence"/>
</dbReference>
<evidence type="ECO:0000259" key="13">
    <source>
        <dbReference type="Pfam" id="PF01507"/>
    </source>
</evidence>
<dbReference type="OrthoDB" id="270728at2759"/>
<dbReference type="GO" id="GO:0005524">
    <property type="term" value="F:ATP binding"/>
    <property type="evidence" value="ECO:0007669"/>
    <property type="project" value="UniProtKB-KW"/>
</dbReference>
<dbReference type="EC" id="2.7.7.2" evidence="2"/>
<organism evidence="14 15">
    <name type="scientific">Neolentinus lepideus HHB14362 ss-1</name>
    <dbReference type="NCBI Taxonomy" id="1314782"/>
    <lineage>
        <taxon>Eukaryota</taxon>
        <taxon>Fungi</taxon>
        <taxon>Dikarya</taxon>
        <taxon>Basidiomycota</taxon>
        <taxon>Agaricomycotina</taxon>
        <taxon>Agaricomycetes</taxon>
        <taxon>Gloeophyllales</taxon>
        <taxon>Gloeophyllaceae</taxon>
        <taxon>Neolentinus</taxon>
    </lineage>
</organism>
<dbReference type="CDD" id="cd23948">
    <property type="entry name" value="FAD_synthase"/>
    <property type="match status" value="1"/>
</dbReference>
<dbReference type="Gene3D" id="3.40.50.620">
    <property type="entry name" value="HUPs"/>
    <property type="match status" value="1"/>
</dbReference>
<dbReference type="GO" id="GO:0003919">
    <property type="term" value="F:FMN adenylyltransferase activity"/>
    <property type="evidence" value="ECO:0007669"/>
    <property type="project" value="UniProtKB-EC"/>
</dbReference>
<dbReference type="EMBL" id="KV425590">
    <property type="protein sequence ID" value="KZT22951.1"/>
    <property type="molecule type" value="Genomic_DNA"/>
</dbReference>
<keyword evidence="5" id="KW-0808">Transferase</keyword>
<dbReference type="InterPro" id="IPR014729">
    <property type="entry name" value="Rossmann-like_a/b/a_fold"/>
</dbReference>
<dbReference type="PANTHER" id="PTHR23293">
    <property type="entry name" value="FAD SYNTHETASE-RELATED FMN ADENYLYLTRANSFERASE"/>
    <property type="match status" value="1"/>
</dbReference>
<dbReference type="STRING" id="1314782.A0A165QVY0"/>
<protein>
    <recommendedName>
        <fullName evidence="2">FAD synthase</fullName>
        <ecNumber evidence="2">2.7.7.2</ecNumber>
    </recommendedName>
    <alternativeName>
        <fullName evidence="10">FAD pyrophosphorylase</fullName>
    </alternativeName>
    <alternativeName>
        <fullName evidence="11">FMN adenylyltransferase</fullName>
    </alternativeName>
</protein>
<keyword evidence="8" id="KW-0274">FAD</keyword>
<keyword evidence="4" id="KW-0288">FMN</keyword>
<gene>
    <name evidence="14" type="ORF">NEOLEDRAFT_1163960</name>
</gene>
<evidence type="ECO:0000256" key="4">
    <source>
        <dbReference type="ARBA" id="ARBA00022643"/>
    </source>
</evidence>
<dbReference type="GO" id="GO:0016787">
    <property type="term" value="F:hydrolase activity"/>
    <property type="evidence" value="ECO:0007669"/>
    <property type="project" value="UniProtKB-KW"/>
</dbReference>
<evidence type="ECO:0000256" key="11">
    <source>
        <dbReference type="ARBA" id="ARBA00031871"/>
    </source>
</evidence>
<keyword evidence="7" id="KW-0547">Nucleotide-binding</keyword>